<organism evidence="1 2">
    <name type="scientific">Pomacea canaliculata</name>
    <name type="common">Golden apple snail</name>
    <dbReference type="NCBI Taxonomy" id="400727"/>
    <lineage>
        <taxon>Eukaryota</taxon>
        <taxon>Metazoa</taxon>
        <taxon>Spiralia</taxon>
        <taxon>Lophotrochozoa</taxon>
        <taxon>Mollusca</taxon>
        <taxon>Gastropoda</taxon>
        <taxon>Caenogastropoda</taxon>
        <taxon>Architaenioglossa</taxon>
        <taxon>Ampullarioidea</taxon>
        <taxon>Ampullariidae</taxon>
        <taxon>Pomacea</taxon>
    </lineage>
</organism>
<reference evidence="1 2" key="1">
    <citation type="submission" date="2018-04" db="EMBL/GenBank/DDBJ databases">
        <title>The genome of golden apple snail Pomacea canaliculata provides insight into stress tolerance and invasive adaptation.</title>
        <authorList>
            <person name="Liu C."/>
            <person name="Liu B."/>
            <person name="Ren Y."/>
            <person name="Zhang Y."/>
            <person name="Wang H."/>
            <person name="Li S."/>
            <person name="Jiang F."/>
            <person name="Yin L."/>
            <person name="Zhang G."/>
            <person name="Qian W."/>
            <person name="Fan W."/>
        </authorList>
    </citation>
    <scope>NUCLEOTIDE SEQUENCE [LARGE SCALE GENOMIC DNA]</scope>
    <source>
        <strain evidence="1">SZHN2017</strain>
        <tissue evidence="1">Muscle</tissue>
    </source>
</reference>
<dbReference type="AlphaFoldDB" id="A0A2T7NE04"/>
<evidence type="ECO:0000313" key="2">
    <source>
        <dbReference type="Proteomes" id="UP000245119"/>
    </source>
</evidence>
<accession>A0A2T7NE04</accession>
<protein>
    <submittedName>
        <fullName evidence="1">Uncharacterized protein</fullName>
    </submittedName>
</protein>
<keyword evidence="2" id="KW-1185">Reference proteome</keyword>
<sequence length="69" mass="7718">MSLTLQVGGEGGADECVETDYRLLWEILRDLSHQEALCPDKPLITDSKAADKFRTSVKDRIEVPVRTAE</sequence>
<gene>
    <name evidence="1" type="ORF">C0Q70_19860</name>
</gene>
<comment type="caution">
    <text evidence="1">The sequence shown here is derived from an EMBL/GenBank/DDBJ whole genome shotgun (WGS) entry which is preliminary data.</text>
</comment>
<evidence type="ECO:0000313" key="1">
    <source>
        <dbReference type="EMBL" id="PVD19372.1"/>
    </source>
</evidence>
<dbReference type="EMBL" id="PZQS01000013">
    <property type="protein sequence ID" value="PVD19372.1"/>
    <property type="molecule type" value="Genomic_DNA"/>
</dbReference>
<dbReference type="Proteomes" id="UP000245119">
    <property type="component" value="Linkage Group LG13"/>
</dbReference>
<proteinExistence type="predicted"/>
<name>A0A2T7NE04_POMCA</name>